<dbReference type="PRINTS" id="PR00988">
    <property type="entry name" value="URIDINKINASE"/>
</dbReference>
<keyword evidence="2" id="KW-0808">Transferase</keyword>
<dbReference type="AlphaFoldDB" id="A0A2I1IN23"/>
<gene>
    <name evidence="2" type="ORF">CYJ19_06715</name>
</gene>
<feature type="domain" description="Phosphoribulokinase/uridine kinase" evidence="1">
    <location>
        <begin position="31"/>
        <end position="210"/>
    </location>
</feature>
<dbReference type="Proteomes" id="UP000235122">
    <property type="component" value="Unassembled WGS sequence"/>
</dbReference>
<dbReference type="EMBL" id="PKKO01000003">
    <property type="protein sequence ID" value="PKY72527.1"/>
    <property type="molecule type" value="Genomic_DNA"/>
</dbReference>
<keyword evidence="3" id="KW-1185">Reference proteome</keyword>
<dbReference type="PANTHER" id="PTHR10285">
    <property type="entry name" value="URIDINE KINASE"/>
    <property type="match status" value="1"/>
</dbReference>
<dbReference type="GeneID" id="35866636"/>
<organism evidence="2 3">
    <name type="scientific">Winkia neuii</name>
    <dbReference type="NCBI Taxonomy" id="33007"/>
    <lineage>
        <taxon>Bacteria</taxon>
        <taxon>Bacillati</taxon>
        <taxon>Actinomycetota</taxon>
        <taxon>Actinomycetes</taxon>
        <taxon>Actinomycetales</taxon>
        <taxon>Actinomycetaceae</taxon>
        <taxon>Winkia</taxon>
    </lineage>
</organism>
<dbReference type="SUPFAM" id="SSF52540">
    <property type="entry name" value="P-loop containing nucleoside triphosphate hydrolases"/>
    <property type="match status" value="1"/>
</dbReference>
<evidence type="ECO:0000259" key="1">
    <source>
        <dbReference type="Pfam" id="PF00485"/>
    </source>
</evidence>
<dbReference type="STRING" id="33007.HMPREF3198_00311"/>
<dbReference type="RefSeq" id="WP_024331986.1">
    <property type="nucleotide sequence ID" value="NZ_JASOXK010000007.1"/>
</dbReference>
<reference evidence="2 3" key="1">
    <citation type="submission" date="2017-12" db="EMBL/GenBank/DDBJ databases">
        <title>Phylogenetic diversity of female urinary microbiome.</title>
        <authorList>
            <person name="Thomas-White K."/>
            <person name="Wolfe A.J."/>
        </authorList>
    </citation>
    <scope>NUCLEOTIDE SEQUENCE [LARGE SCALE GENOMIC DNA]</scope>
    <source>
        <strain evidence="2 3">UMB0402</strain>
    </source>
</reference>
<sequence length="212" mass="23506">METIQGSRAQIVTQLLVRIGKLRKDPAARLLIGIAGCPGAGKTTLTHLLLDALPEAGWVPMDGFHFSDAVLADKGLLERKGAPETFDTGGYFSALSRLKQGGEDVYVPSFDRDLEQPLAAGIKISSTCKTIISEGNYLLLPRPEWARVRELFDEVWFVDTPQELRISRLVNRHMRYGKTPQFAREWVQEVDQTNAALIEAATGRADLVIPFD</sequence>
<protein>
    <submittedName>
        <fullName evidence="2">Nucleoside/nucleotide kinase family protein</fullName>
    </submittedName>
</protein>
<dbReference type="InterPro" id="IPR006083">
    <property type="entry name" value="PRK/URK"/>
</dbReference>
<keyword evidence="2" id="KW-0418">Kinase</keyword>
<evidence type="ECO:0000313" key="2">
    <source>
        <dbReference type="EMBL" id="PKY72527.1"/>
    </source>
</evidence>
<dbReference type="NCBIfam" id="NF006743">
    <property type="entry name" value="PRK09270.1-2"/>
    <property type="match status" value="1"/>
</dbReference>
<dbReference type="GO" id="GO:0016301">
    <property type="term" value="F:kinase activity"/>
    <property type="evidence" value="ECO:0007669"/>
    <property type="project" value="UniProtKB-KW"/>
</dbReference>
<proteinExistence type="predicted"/>
<dbReference type="GO" id="GO:0005524">
    <property type="term" value="F:ATP binding"/>
    <property type="evidence" value="ECO:0007669"/>
    <property type="project" value="InterPro"/>
</dbReference>
<name>A0A2I1IN23_9ACTO</name>
<dbReference type="InterPro" id="IPR027417">
    <property type="entry name" value="P-loop_NTPase"/>
</dbReference>
<accession>A0A2I1IN23</accession>
<dbReference type="Pfam" id="PF00485">
    <property type="entry name" value="PRK"/>
    <property type="match status" value="1"/>
</dbReference>
<comment type="caution">
    <text evidence="2">The sequence shown here is derived from an EMBL/GenBank/DDBJ whole genome shotgun (WGS) entry which is preliminary data.</text>
</comment>
<dbReference type="Gene3D" id="3.40.50.300">
    <property type="entry name" value="P-loop containing nucleotide triphosphate hydrolases"/>
    <property type="match status" value="1"/>
</dbReference>
<evidence type="ECO:0000313" key="3">
    <source>
        <dbReference type="Proteomes" id="UP000235122"/>
    </source>
</evidence>